<dbReference type="RefSeq" id="WP_378132213.1">
    <property type="nucleotide sequence ID" value="NZ_JBHSMI010000020.1"/>
</dbReference>
<dbReference type="InterPro" id="IPR050116">
    <property type="entry name" value="DNA_polymerase-Y"/>
</dbReference>
<comment type="caution">
    <text evidence="3">The sequence shown here is derived from an EMBL/GenBank/DDBJ whole genome shotgun (WGS) entry which is preliminary data.</text>
</comment>
<sequence>MTTERTIYLIDCQSFYASCEKSAHPELKHKPVAVGDPDRPSGIILAACPIAKSQGVTTAERASTARAKCPELVVVRPRMQRYIEISLLITRIFESYTDLVEPYSIDEQFLDVTAVLHNYESADALAKILQEEVLLAKSTHCSWLYLSFASRICFRNVN</sequence>
<evidence type="ECO:0000259" key="2">
    <source>
        <dbReference type="PROSITE" id="PS50173"/>
    </source>
</evidence>
<comment type="similarity">
    <text evidence="1">Belongs to the DNA polymerase type-Y family.</text>
</comment>
<feature type="domain" description="UmuC" evidence="2">
    <location>
        <begin position="7"/>
        <end position="134"/>
    </location>
</feature>
<dbReference type="PANTHER" id="PTHR11076">
    <property type="entry name" value="DNA REPAIR POLYMERASE UMUC / TRANSFERASE FAMILY MEMBER"/>
    <property type="match status" value="1"/>
</dbReference>
<reference evidence="4" key="1">
    <citation type="journal article" date="2019" name="Int. J. Syst. Evol. Microbiol.">
        <title>The Global Catalogue of Microorganisms (GCM) 10K type strain sequencing project: providing services to taxonomists for standard genome sequencing and annotation.</title>
        <authorList>
            <consortium name="The Broad Institute Genomics Platform"/>
            <consortium name="The Broad Institute Genome Sequencing Center for Infectious Disease"/>
            <person name="Wu L."/>
            <person name="Ma J."/>
        </authorList>
    </citation>
    <scope>NUCLEOTIDE SEQUENCE [LARGE SCALE GENOMIC DNA]</scope>
    <source>
        <strain evidence="4">CGMCC 1.18575</strain>
    </source>
</reference>
<dbReference type="InterPro" id="IPR043128">
    <property type="entry name" value="Rev_trsase/Diguanyl_cyclase"/>
</dbReference>
<evidence type="ECO:0000313" key="3">
    <source>
        <dbReference type="EMBL" id="MFC5403139.1"/>
    </source>
</evidence>
<name>A0ABW0HPX8_9BACL</name>
<evidence type="ECO:0000313" key="4">
    <source>
        <dbReference type="Proteomes" id="UP001596113"/>
    </source>
</evidence>
<dbReference type="Gene3D" id="3.40.1170.60">
    <property type="match status" value="1"/>
</dbReference>
<dbReference type="EMBL" id="JBHSMI010000020">
    <property type="protein sequence ID" value="MFC5403139.1"/>
    <property type="molecule type" value="Genomic_DNA"/>
</dbReference>
<dbReference type="PANTHER" id="PTHR11076:SF35">
    <property type="entry name" value="DNA REPAIR PROTEIN HOMOLOG YOBH"/>
    <property type="match status" value="1"/>
</dbReference>
<dbReference type="Proteomes" id="UP001596113">
    <property type="component" value="Unassembled WGS sequence"/>
</dbReference>
<dbReference type="Pfam" id="PF00817">
    <property type="entry name" value="IMS"/>
    <property type="match status" value="1"/>
</dbReference>
<accession>A0ABW0HPX8</accession>
<keyword evidence="4" id="KW-1185">Reference proteome</keyword>
<dbReference type="SUPFAM" id="SSF56672">
    <property type="entry name" value="DNA/RNA polymerases"/>
    <property type="match status" value="1"/>
</dbReference>
<proteinExistence type="inferred from homology"/>
<dbReference type="InterPro" id="IPR043502">
    <property type="entry name" value="DNA/RNA_pol_sf"/>
</dbReference>
<dbReference type="PROSITE" id="PS50173">
    <property type="entry name" value="UMUC"/>
    <property type="match status" value="1"/>
</dbReference>
<evidence type="ECO:0000256" key="1">
    <source>
        <dbReference type="ARBA" id="ARBA00010945"/>
    </source>
</evidence>
<dbReference type="Gene3D" id="3.30.70.270">
    <property type="match status" value="1"/>
</dbReference>
<dbReference type="InterPro" id="IPR001126">
    <property type="entry name" value="UmuC"/>
</dbReference>
<organism evidence="3 4">
    <name type="scientific">Cohnella soli</name>
    <dbReference type="NCBI Taxonomy" id="425005"/>
    <lineage>
        <taxon>Bacteria</taxon>
        <taxon>Bacillati</taxon>
        <taxon>Bacillota</taxon>
        <taxon>Bacilli</taxon>
        <taxon>Bacillales</taxon>
        <taxon>Paenibacillaceae</taxon>
        <taxon>Cohnella</taxon>
    </lineage>
</organism>
<gene>
    <name evidence="3" type="ORF">ACFPOF_10400</name>
</gene>
<protein>
    <recommendedName>
        <fullName evidence="2">UmuC domain-containing protein</fullName>
    </recommendedName>
</protein>